<evidence type="ECO:0000313" key="8">
    <source>
        <dbReference type="Proteomes" id="UP001476583"/>
    </source>
</evidence>
<dbReference type="InterPro" id="IPR039425">
    <property type="entry name" value="RNA_pol_sigma-70-like"/>
</dbReference>
<organism evidence="7 8">
    <name type="scientific">Ectopseudomonas mendocina</name>
    <name type="common">Pseudomonas mendocina</name>
    <dbReference type="NCBI Taxonomy" id="300"/>
    <lineage>
        <taxon>Bacteria</taxon>
        <taxon>Pseudomonadati</taxon>
        <taxon>Pseudomonadota</taxon>
        <taxon>Gammaproteobacteria</taxon>
        <taxon>Pseudomonadales</taxon>
        <taxon>Pseudomonadaceae</taxon>
        <taxon>Ectopseudomonas</taxon>
    </lineage>
</organism>
<keyword evidence="3" id="KW-0731">Sigma factor</keyword>
<evidence type="ECO:0000313" key="7">
    <source>
        <dbReference type="EMBL" id="WXL25992.1"/>
    </source>
</evidence>
<dbReference type="InterPro" id="IPR013249">
    <property type="entry name" value="RNA_pol_sigma70_r4_t2"/>
</dbReference>
<dbReference type="Proteomes" id="UP001476583">
    <property type="component" value="Chromosome"/>
</dbReference>
<evidence type="ECO:0000256" key="2">
    <source>
        <dbReference type="ARBA" id="ARBA00023015"/>
    </source>
</evidence>
<dbReference type="InterPro" id="IPR014284">
    <property type="entry name" value="RNA_pol_sigma-70_dom"/>
</dbReference>
<dbReference type="Pfam" id="PF04542">
    <property type="entry name" value="Sigma70_r2"/>
    <property type="match status" value="1"/>
</dbReference>
<accession>A0ABZ2RI74</accession>
<dbReference type="Gene3D" id="1.10.1740.10">
    <property type="match status" value="1"/>
</dbReference>
<evidence type="ECO:0000256" key="3">
    <source>
        <dbReference type="ARBA" id="ARBA00023082"/>
    </source>
</evidence>
<dbReference type="InterPro" id="IPR013325">
    <property type="entry name" value="RNA_pol_sigma_r2"/>
</dbReference>
<evidence type="ECO:0000259" key="5">
    <source>
        <dbReference type="Pfam" id="PF04542"/>
    </source>
</evidence>
<dbReference type="InterPro" id="IPR036388">
    <property type="entry name" value="WH-like_DNA-bd_sf"/>
</dbReference>
<keyword evidence="8" id="KW-1185">Reference proteome</keyword>
<dbReference type="PANTHER" id="PTHR43133:SF63">
    <property type="entry name" value="RNA POLYMERASE SIGMA FACTOR FECI-RELATED"/>
    <property type="match status" value="1"/>
</dbReference>
<dbReference type="InterPro" id="IPR013324">
    <property type="entry name" value="RNA_pol_sigma_r3/r4-like"/>
</dbReference>
<dbReference type="PANTHER" id="PTHR43133">
    <property type="entry name" value="RNA POLYMERASE ECF-TYPE SIGMA FACTO"/>
    <property type="match status" value="1"/>
</dbReference>
<dbReference type="NCBIfam" id="TIGR02937">
    <property type="entry name" value="sigma70-ECF"/>
    <property type="match status" value="1"/>
</dbReference>
<dbReference type="Pfam" id="PF08281">
    <property type="entry name" value="Sigma70_r4_2"/>
    <property type="match status" value="1"/>
</dbReference>
<dbReference type="InterPro" id="IPR007627">
    <property type="entry name" value="RNA_pol_sigma70_r2"/>
</dbReference>
<comment type="similarity">
    <text evidence="1">Belongs to the sigma-70 factor family. ECF subfamily.</text>
</comment>
<sequence>MDKELSLAPQAFERFYADHHHWLCNLLRRKLGNSMDAADIAHDVYLHMFRKGHIPDTCDCRRHLTRVAQCKVIDLYRRRSLESGYLGELSLREEPATVSEESRALVCEALNQVESALRRQPAKARQALLLNRIEGKAYREIADELKVSVSSVEKYVAAVQKTCRQATLQKNE</sequence>
<protein>
    <submittedName>
        <fullName evidence="7">Sigma-70 family RNA polymerase sigma factor</fullName>
    </submittedName>
</protein>
<evidence type="ECO:0000259" key="6">
    <source>
        <dbReference type="Pfam" id="PF08281"/>
    </source>
</evidence>
<evidence type="ECO:0000256" key="1">
    <source>
        <dbReference type="ARBA" id="ARBA00010641"/>
    </source>
</evidence>
<dbReference type="Gene3D" id="1.10.10.10">
    <property type="entry name" value="Winged helix-like DNA-binding domain superfamily/Winged helix DNA-binding domain"/>
    <property type="match status" value="1"/>
</dbReference>
<keyword evidence="4" id="KW-0804">Transcription</keyword>
<keyword evidence="2" id="KW-0805">Transcription regulation</keyword>
<feature type="domain" description="RNA polymerase sigma factor 70 region 4 type 2" evidence="6">
    <location>
        <begin position="111"/>
        <end position="157"/>
    </location>
</feature>
<reference evidence="7 8" key="1">
    <citation type="submission" date="2024-03" db="EMBL/GenBank/DDBJ databases">
        <title>Complete genome of BD2.</title>
        <authorList>
            <person name="Cao G."/>
        </authorList>
    </citation>
    <scope>NUCLEOTIDE SEQUENCE [LARGE SCALE GENOMIC DNA]</scope>
    <source>
        <strain evidence="7 8">BD2</strain>
    </source>
</reference>
<evidence type="ECO:0000256" key="4">
    <source>
        <dbReference type="ARBA" id="ARBA00023163"/>
    </source>
</evidence>
<feature type="domain" description="RNA polymerase sigma-70 region 2" evidence="5">
    <location>
        <begin position="15"/>
        <end position="80"/>
    </location>
</feature>
<dbReference type="EMBL" id="CP148074">
    <property type="protein sequence ID" value="WXL25992.1"/>
    <property type="molecule type" value="Genomic_DNA"/>
</dbReference>
<proteinExistence type="inferred from homology"/>
<gene>
    <name evidence="7" type="ORF">WG219_00420</name>
</gene>
<dbReference type="SUPFAM" id="SSF88946">
    <property type="entry name" value="Sigma2 domain of RNA polymerase sigma factors"/>
    <property type="match status" value="1"/>
</dbReference>
<dbReference type="SUPFAM" id="SSF88659">
    <property type="entry name" value="Sigma3 and sigma4 domains of RNA polymerase sigma factors"/>
    <property type="match status" value="1"/>
</dbReference>
<name>A0ABZ2RI74_ECTME</name>